<evidence type="ECO:0000313" key="1">
    <source>
        <dbReference type="EMBL" id="KJV11021.1"/>
    </source>
</evidence>
<gene>
    <name evidence="1" type="ORF">VZ95_01125</name>
</gene>
<name>A0A0F3IWE8_9PROT</name>
<sequence>MIGRGLFGGASPNEIAPGAIFRQRELVSVAGQAEVIYVDTDARGIPHVHYRFTVEPRSGCGPAARHSENRVLALSAFRETFARKA</sequence>
<reference evidence="1 2" key="1">
    <citation type="submission" date="2015-03" db="EMBL/GenBank/DDBJ databases">
        <title>Draft genome sequence of Elstera litoralis.</title>
        <authorList>
            <person name="Rahalkar M.C."/>
            <person name="Dhakephalkar P.K."/>
            <person name="Pore S.D."/>
            <person name="Arora P."/>
            <person name="Kapse N.G."/>
            <person name="Pandit P.S."/>
        </authorList>
    </citation>
    <scope>NUCLEOTIDE SEQUENCE [LARGE SCALE GENOMIC DNA]</scope>
    <source>
        <strain evidence="1 2">Dia-1</strain>
    </source>
</reference>
<dbReference type="RefSeq" id="WP_045774243.1">
    <property type="nucleotide sequence ID" value="NZ_LAJY01000016.1"/>
</dbReference>
<proteinExistence type="predicted"/>
<evidence type="ECO:0000313" key="2">
    <source>
        <dbReference type="Proteomes" id="UP000033774"/>
    </source>
</evidence>
<dbReference type="EMBL" id="LAJY01000016">
    <property type="protein sequence ID" value="KJV11021.1"/>
    <property type="molecule type" value="Genomic_DNA"/>
</dbReference>
<dbReference type="OrthoDB" id="8479860at2"/>
<comment type="caution">
    <text evidence="1">The sequence shown here is derived from an EMBL/GenBank/DDBJ whole genome shotgun (WGS) entry which is preliminary data.</text>
</comment>
<accession>A0A0F3IWE8</accession>
<organism evidence="1 2">
    <name type="scientific">Elstera litoralis</name>
    <dbReference type="NCBI Taxonomy" id="552518"/>
    <lineage>
        <taxon>Bacteria</taxon>
        <taxon>Pseudomonadati</taxon>
        <taxon>Pseudomonadota</taxon>
        <taxon>Alphaproteobacteria</taxon>
        <taxon>Rhodospirillales</taxon>
        <taxon>Rhodospirillaceae</taxon>
        <taxon>Elstera</taxon>
    </lineage>
</organism>
<dbReference type="AlphaFoldDB" id="A0A0F3IWE8"/>
<keyword evidence="2" id="KW-1185">Reference proteome</keyword>
<dbReference type="Proteomes" id="UP000033774">
    <property type="component" value="Unassembled WGS sequence"/>
</dbReference>
<protein>
    <submittedName>
        <fullName evidence="1">Uncharacterized protein</fullName>
    </submittedName>
</protein>